<sequence>MVVVLVYGILGGVSGVVVVVYGGIMLPYPSGNLVLDVVLLLLFLGLETLRIFYGWKGNLCERSLASCASLFILLPCAALAVYYLLLQTFVLRLEFLLSAVLLCFYGLEFLLGLLSVSAFSRLLRKKNVEEEEDEEGRERKEGEEKEEKKQPPGLLGSDLPEDPLLLPSIYAVSSVTHMWTTAHKPTKASESLQNFHCISTTRQSLFLGLMDRSPRGISALSLEEKKERLEEGRKDKKEETKSRKAAEMQTCMKKLLQAAPEPASDEPRGQRSSLKVANVRVSSATPDWREARKGDEERKGGDIGGSRKEMRGRRVRPQQQLGGERGRRRSKELNSTAVSLACDAFTGETKPHTVHNTPDRFLMTPQNVSSHLITCRSDCCLRTERVTSIMISSDVRSEQMISSFTETEVSLFSSPSSKRKQRETWRPEQFHCFYSETEQRAAARISSNHFNVKEASSASPGAHSVLVDSQSSHLHSPPLPVSMRLTCAGFSIVSSQVCKQSPLSQAPCSALRGPRRPAGPSQAFLLFVLFPLLSSFSAAIRQPAERHQQQLRRDSIEKPEKGKVLMDLVETDQRESENNLNPGGPCSSSPGPATSYIAGMIKTPGSVAADYSERDAPQSEIKRPFDSEEPRLPPRCVFKMNRSAATASRRAAAMRTILSETYSCRTNKQLHRARDVCT</sequence>
<evidence type="ECO:0000313" key="1">
    <source>
        <dbReference type="EMBL" id="KAI3351549.1"/>
    </source>
</evidence>
<proteinExistence type="predicted"/>
<dbReference type="EMBL" id="CM041554">
    <property type="protein sequence ID" value="KAI3351549.1"/>
    <property type="molecule type" value="Genomic_DNA"/>
</dbReference>
<gene>
    <name evidence="1" type="ORF">L3Q82_020236</name>
</gene>
<comment type="caution">
    <text evidence="1">The sequence shown here is derived from an EMBL/GenBank/DDBJ whole genome shotgun (WGS) entry which is preliminary data.</text>
</comment>
<keyword evidence="2" id="KW-1185">Reference proteome</keyword>
<accession>A0ACB8V7W6</accession>
<name>A0ACB8V7W6_9TELE</name>
<organism evidence="1 2">
    <name type="scientific">Scortum barcoo</name>
    <name type="common">barcoo grunter</name>
    <dbReference type="NCBI Taxonomy" id="214431"/>
    <lineage>
        <taxon>Eukaryota</taxon>
        <taxon>Metazoa</taxon>
        <taxon>Chordata</taxon>
        <taxon>Craniata</taxon>
        <taxon>Vertebrata</taxon>
        <taxon>Euteleostomi</taxon>
        <taxon>Actinopterygii</taxon>
        <taxon>Neopterygii</taxon>
        <taxon>Teleostei</taxon>
        <taxon>Neoteleostei</taxon>
        <taxon>Acanthomorphata</taxon>
        <taxon>Eupercaria</taxon>
        <taxon>Centrarchiformes</taxon>
        <taxon>Terapontoidei</taxon>
        <taxon>Terapontidae</taxon>
        <taxon>Scortum</taxon>
    </lineage>
</organism>
<protein>
    <submittedName>
        <fullName evidence="1">Uncharacterized protein</fullName>
    </submittedName>
</protein>
<evidence type="ECO:0000313" key="2">
    <source>
        <dbReference type="Proteomes" id="UP000831701"/>
    </source>
</evidence>
<reference evidence="1" key="1">
    <citation type="submission" date="2022-04" db="EMBL/GenBank/DDBJ databases">
        <title>Jade perch genome.</title>
        <authorList>
            <person name="Chao B."/>
        </authorList>
    </citation>
    <scope>NUCLEOTIDE SEQUENCE</scope>
    <source>
        <strain evidence="1">CB-2022</strain>
    </source>
</reference>
<dbReference type="Proteomes" id="UP000831701">
    <property type="component" value="Chromosome 24"/>
</dbReference>